<dbReference type="SUPFAM" id="SSF46894">
    <property type="entry name" value="C-terminal effector domain of the bipartite response regulators"/>
    <property type="match status" value="1"/>
</dbReference>
<dbReference type="InterPro" id="IPR016032">
    <property type="entry name" value="Sig_transdc_resp-reg_C-effctor"/>
</dbReference>
<evidence type="ECO:0000313" key="2">
    <source>
        <dbReference type="EMBL" id="GGN47991.1"/>
    </source>
</evidence>
<gene>
    <name evidence="2" type="ORF">GCM10010842_40030</name>
</gene>
<dbReference type="InterPro" id="IPR036388">
    <property type="entry name" value="WH-like_DNA-bd_sf"/>
</dbReference>
<dbReference type="PANTHER" id="PTHR35807">
    <property type="entry name" value="TRANSCRIPTIONAL REGULATOR REDD-RELATED"/>
    <property type="match status" value="1"/>
</dbReference>
<name>A0ABQ2JI80_9DEIO</name>
<feature type="domain" description="Bacterial transcriptional activator" evidence="1">
    <location>
        <begin position="98"/>
        <end position="239"/>
    </location>
</feature>
<sequence length="362" mass="40602">MSGIQITTFGHTSFSREGQPLTWTAVSARDLLQYLLSFPDGRTRAQIIDGLWNQDDTAQTNNHFRVTLHRLRGTLGAHDTVEEDSGRYHLSPDMWRHTDIYAFHRSLIEAERTGPEGSIPALHRAVLYYRGPFLTDVTAEWVACPRSEHQAAFTQAQLDLGAAQCVRGACQEAVTCLTQALRLDPYLDEAVHERFMACLSVVQGTSAALEHYRRYMNLLQREFSALPALPTWQLAQRLQSGASVCPRVEGQAPLHRAADQSPLAPSSHCHGNLRRLITEDLLRQSISPTFSLSFVERTTAGVKVVWNGTPRLLSFQLEATRLRSDSGSVEEVELWSSLGDDLVIQLSRVWNGPGAWQIQRWC</sequence>
<comment type="caution">
    <text evidence="2">The sequence shown here is derived from an EMBL/GenBank/DDBJ whole genome shotgun (WGS) entry which is preliminary data.</text>
</comment>
<evidence type="ECO:0000313" key="3">
    <source>
        <dbReference type="Proteomes" id="UP000645517"/>
    </source>
</evidence>
<evidence type="ECO:0000259" key="1">
    <source>
        <dbReference type="SMART" id="SM01043"/>
    </source>
</evidence>
<dbReference type="InterPro" id="IPR011990">
    <property type="entry name" value="TPR-like_helical_dom_sf"/>
</dbReference>
<dbReference type="RefSeq" id="WP_189059822.1">
    <property type="nucleotide sequence ID" value="NZ_BMOR01000048.1"/>
</dbReference>
<dbReference type="Pfam" id="PF03704">
    <property type="entry name" value="BTAD"/>
    <property type="match status" value="1"/>
</dbReference>
<dbReference type="Proteomes" id="UP000645517">
    <property type="component" value="Unassembled WGS sequence"/>
</dbReference>
<dbReference type="PANTHER" id="PTHR35807:SF2">
    <property type="entry name" value="TRANSCRIPTIONAL ACTIVATOR DOMAIN"/>
    <property type="match status" value="1"/>
</dbReference>
<dbReference type="SUPFAM" id="SSF48452">
    <property type="entry name" value="TPR-like"/>
    <property type="match status" value="1"/>
</dbReference>
<protein>
    <recommendedName>
        <fullName evidence="1">Bacterial transcriptional activator domain-containing protein</fullName>
    </recommendedName>
</protein>
<dbReference type="Gene3D" id="1.25.40.10">
    <property type="entry name" value="Tetratricopeptide repeat domain"/>
    <property type="match status" value="1"/>
</dbReference>
<accession>A0ABQ2JI80</accession>
<keyword evidence="3" id="KW-1185">Reference proteome</keyword>
<dbReference type="InterPro" id="IPR051677">
    <property type="entry name" value="AfsR-DnrI-RedD_regulator"/>
</dbReference>
<dbReference type="EMBL" id="BMOR01000048">
    <property type="protein sequence ID" value="GGN47991.1"/>
    <property type="molecule type" value="Genomic_DNA"/>
</dbReference>
<dbReference type="SMART" id="SM01043">
    <property type="entry name" value="BTAD"/>
    <property type="match status" value="1"/>
</dbReference>
<reference evidence="3" key="1">
    <citation type="journal article" date="2019" name="Int. J. Syst. Evol. Microbiol.">
        <title>The Global Catalogue of Microorganisms (GCM) 10K type strain sequencing project: providing services to taxonomists for standard genome sequencing and annotation.</title>
        <authorList>
            <consortium name="The Broad Institute Genomics Platform"/>
            <consortium name="The Broad Institute Genome Sequencing Center for Infectious Disease"/>
            <person name="Wu L."/>
            <person name="Ma J."/>
        </authorList>
    </citation>
    <scope>NUCLEOTIDE SEQUENCE [LARGE SCALE GENOMIC DNA]</scope>
    <source>
        <strain evidence="3">JCM 16918</strain>
    </source>
</reference>
<organism evidence="2 3">
    <name type="scientific">Deinococcus daejeonensis</name>
    <dbReference type="NCBI Taxonomy" id="1007098"/>
    <lineage>
        <taxon>Bacteria</taxon>
        <taxon>Thermotogati</taxon>
        <taxon>Deinococcota</taxon>
        <taxon>Deinococci</taxon>
        <taxon>Deinococcales</taxon>
        <taxon>Deinococcaceae</taxon>
        <taxon>Deinococcus</taxon>
    </lineage>
</organism>
<dbReference type="Gene3D" id="1.10.10.10">
    <property type="entry name" value="Winged helix-like DNA-binding domain superfamily/Winged helix DNA-binding domain"/>
    <property type="match status" value="1"/>
</dbReference>
<dbReference type="InterPro" id="IPR005158">
    <property type="entry name" value="BTAD"/>
</dbReference>
<proteinExistence type="predicted"/>